<protein>
    <submittedName>
        <fullName evidence="5">MarR family transcriptional regulator</fullName>
    </submittedName>
</protein>
<dbReference type="RefSeq" id="WP_349151950.1">
    <property type="nucleotide sequence ID" value="NZ_JBBMEO010000004.1"/>
</dbReference>
<feature type="domain" description="HTH marR-type" evidence="4">
    <location>
        <begin position="9"/>
        <end position="146"/>
    </location>
</feature>
<evidence type="ECO:0000256" key="3">
    <source>
        <dbReference type="ARBA" id="ARBA00023163"/>
    </source>
</evidence>
<keyword evidence="2" id="KW-0238">DNA-binding</keyword>
<dbReference type="PANTHER" id="PTHR42756">
    <property type="entry name" value="TRANSCRIPTIONAL REGULATOR, MARR"/>
    <property type="match status" value="1"/>
</dbReference>
<keyword evidence="1" id="KW-0805">Transcription regulation</keyword>
<organism evidence="5 6">
    <name type="scientific">Faecalibacterium tardum</name>
    <dbReference type="NCBI Taxonomy" id="3133156"/>
    <lineage>
        <taxon>Bacteria</taxon>
        <taxon>Bacillati</taxon>
        <taxon>Bacillota</taxon>
        <taxon>Clostridia</taxon>
        <taxon>Eubacteriales</taxon>
        <taxon>Oscillospiraceae</taxon>
        <taxon>Faecalibacterium</taxon>
    </lineage>
</organism>
<dbReference type="EMBL" id="JBBMEO010000004">
    <property type="protein sequence ID" value="MEQ2361529.1"/>
    <property type="molecule type" value="Genomic_DNA"/>
</dbReference>
<keyword evidence="3" id="KW-0804">Transcription</keyword>
<evidence type="ECO:0000256" key="2">
    <source>
        <dbReference type="ARBA" id="ARBA00023125"/>
    </source>
</evidence>
<evidence type="ECO:0000256" key="1">
    <source>
        <dbReference type="ARBA" id="ARBA00023015"/>
    </source>
</evidence>
<dbReference type="Gene3D" id="1.10.10.10">
    <property type="entry name" value="Winged helix-like DNA-binding domain superfamily/Winged helix DNA-binding domain"/>
    <property type="match status" value="1"/>
</dbReference>
<dbReference type="InterPro" id="IPR036388">
    <property type="entry name" value="WH-like_DNA-bd_sf"/>
</dbReference>
<dbReference type="PANTHER" id="PTHR42756:SF1">
    <property type="entry name" value="TRANSCRIPTIONAL REPRESSOR OF EMRAB OPERON"/>
    <property type="match status" value="1"/>
</dbReference>
<proteinExistence type="predicted"/>
<dbReference type="SMART" id="SM00347">
    <property type="entry name" value="HTH_MARR"/>
    <property type="match status" value="1"/>
</dbReference>
<accession>A0ABV1AXB0</accession>
<evidence type="ECO:0000259" key="4">
    <source>
        <dbReference type="PROSITE" id="PS50995"/>
    </source>
</evidence>
<evidence type="ECO:0000313" key="6">
    <source>
        <dbReference type="Proteomes" id="UP001457197"/>
    </source>
</evidence>
<dbReference type="Proteomes" id="UP001457197">
    <property type="component" value="Unassembled WGS sequence"/>
</dbReference>
<dbReference type="InterPro" id="IPR011991">
    <property type="entry name" value="ArsR-like_HTH"/>
</dbReference>
<reference evidence="5 6" key="1">
    <citation type="submission" date="2024-03" db="EMBL/GenBank/DDBJ databases">
        <title>Human intestinal bacterial collection.</title>
        <authorList>
            <person name="Pauvert C."/>
            <person name="Hitch T.C.A."/>
            <person name="Clavel T."/>
        </authorList>
    </citation>
    <scope>NUCLEOTIDE SEQUENCE [LARGE SCALE GENOMIC DNA]</scope>
    <source>
        <strain evidence="5 6">CLA-AA-H175</strain>
    </source>
</reference>
<sequence>MSEPSTPSFQGMCHYIGQLSKAFKAGMRAALADCPKCHFNMLEGLLHSINCHGKDGAIYVSDLAREIRQPLPAVSRGLRLMEQDGTVVREPDPADRRKTLVRITPKGYELCHQCEQALRDYFASVLARLEPEQVAQMDALRGALMDAILAENAARNIDPKGETNHDKDL</sequence>
<dbReference type="Pfam" id="PF12802">
    <property type="entry name" value="MarR_2"/>
    <property type="match status" value="1"/>
</dbReference>
<comment type="caution">
    <text evidence="5">The sequence shown here is derived from an EMBL/GenBank/DDBJ whole genome shotgun (WGS) entry which is preliminary data.</text>
</comment>
<dbReference type="SUPFAM" id="SSF46785">
    <property type="entry name" value="Winged helix' DNA-binding domain"/>
    <property type="match status" value="1"/>
</dbReference>
<keyword evidence="6" id="KW-1185">Reference proteome</keyword>
<dbReference type="CDD" id="cd00090">
    <property type="entry name" value="HTH_ARSR"/>
    <property type="match status" value="1"/>
</dbReference>
<gene>
    <name evidence="5" type="ORF">WMO44_05110</name>
</gene>
<name>A0ABV1AXB0_9FIRM</name>
<evidence type="ECO:0000313" key="5">
    <source>
        <dbReference type="EMBL" id="MEQ2361529.1"/>
    </source>
</evidence>
<dbReference type="InterPro" id="IPR000835">
    <property type="entry name" value="HTH_MarR-typ"/>
</dbReference>
<dbReference type="PROSITE" id="PS50995">
    <property type="entry name" value="HTH_MARR_2"/>
    <property type="match status" value="1"/>
</dbReference>
<dbReference type="InterPro" id="IPR036390">
    <property type="entry name" value="WH_DNA-bd_sf"/>
</dbReference>